<comment type="caution">
    <text evidence="2">The sequence shown here is derived from an EMBL/GenBank/DDBJ whole genome shotgun (WGS) entry which is preliminary data.</text>
</comment>
<dbReference type="InterPro" id="IPR003746">
    <property type="entry name" value="DUF167"/>
</dbReference>
<name>A0A0F9ZHA5_9BACT</name>
<comment type="similarity">
    <text evidence="1">Belongs to the UPF0235 family.</text>
</comment>
<dbReference type="InterPro" id="IPR036591">
    <property type="entry name" value="YggU-like_sf"/>
</dbReference>
<proteinExistence type="inferred from homology"/>
<gene>
    <name evidence="2" type="ORF">UR34_C0016G0003</name>
</gene>
<organism evidence="2 3">
    <name type="scientific">candidate division WS6 bacterium GW2011_GWC1_33_20</name>
    <dbReference type="NCBI Taxonomy" id="1619089"/>
    <lineage>
        <taxon>Bacteria</taxon>
        <taxon>Candidatus Dojkabacteria</taxon>
    </lineage>
</organism>
<dbReference type="NCBIfam" id="TIGR00251">
    <property type="entry name" value="DUF167 family protein"/>
    <property type="match status" value="1"/>
</dbReference>
<evidence type="ECO:0000313" key="3">
    <source>
        <dbReference type="Proteomes" id="UP000034302"/>
    </source>
</evidence>
<dbReference type="Pfam" id="PF02594">
    <property type="entry name" value="DUF167"/>
    <property type="match status" value="1"/>
</dbReference>
<dbReference type="EMBL" id="LBOV01000016">
    <property type="protein sequence ID" value="KKP43454.1"/>
    <property type="molecule type" value="Genomic_DNA"/>
</dbReference>
<dbReference type="AlphaFoldDB" id="A0A0F9ZHA5"/>
<evidence type="ECO:0000313" key="2">
    <source>
        <dbReference type="EMBL" id="KKP43454.1"/>
    </source>
</evidence>
<sequence>MVIEVKVKPSSKEISISQKNGIYVVSLKGKPHDNVANLELIDLLAKYFNISKTAISIVHGLKSKRKLIEIKEE</sequence>
<reference evidence="2 3" key="1">
    <citation type="journal article" date="2015" name="Nature">
        <title>rRNA introns, odd ribosomes, and small enigmatic genomes across a large radiation of phyla.</title>
        <authorList>
            <person name="Brown C.T."/>
            <person name="Hug L.A."/>
            <person name="Thomas B.C."/>
            <person name="Sharon I."/>
            <person name="Castelle C.J."/>
            <person name="Singh A."/>
            <person name="Wilkins M.J."/>
            <person name="Williams K.H."/>
            <person name="Banfield J.F."/>
        </authorList>
    </citation>
    <scope>NUCLEOTIDE SEQUENCE [LARGE SCALE GENOMIC DNA]</scope>
</reference>
<dbReference type="SUPFAM" id="SSF69786">
    <property type="entry name" value="YggU-like"/>
    <property type="match status" value="1"/>
</dbReference>
<dbReference type="SMART" id="SM01152">
    <property type="entry name" value="DUF167"/>
    <property type="match status" value="1"/>
</dbReference>
<accession>A0A0F9ZHA5</accession>
<dbReference type="Gene3D" id="3.30.1200.10">
    <property type="entry name" value="YggU-like"/>
    <property type="match status" value="1"/>
</dbReference>
<protein>
    <submittedName>
        <fullName evidence="2">Uncharacterized protein</fullName>
    </submittedName>
</protein>
<dbReference type="Proteomes" id="UP000034302">
    <property type="component" value="Unassembled WGS sequence"/>
</dbReference>
<evidence type="ECO:0000256" key="1">
    <source>
        <dbReference type="ARBA" id="ARBA00010364"/>
    </source>
</evidence>